<proteinExistence type="predicted"/>
<comment type="caution">
    <text evidence="1">The sequence shown here is derived from an EMBL/GenBank/DDBJ whole genome shotgun (WGS) entry which is preliminary data.</text>
</comment>
<dbReference type="EMBL" id="BART01034676">
    <property type="protein sequence ID" value="GAH06744.1"/>
    <property type="molecule type" value="Genomic_DNA"/>
</dbReference>
<evidence type="ECO:0008006" key="2">
    <source>
        <dbReference type="Google" id="ProtNLM"/>
    </source>
</evidence>
<dbReference type="AlphaFoldDB" id="X1DP18"/>
<name>X1DP18_9ZZZZ</name>
<sequence>MKIAIQAADLDNDRIDGTRVYILNMLRHFGKNYPDDIFNIYHRKDFNPELVPPNFSNYSIKKIDFPFNWTQTRFALELMKDKPDALWMPMHNIPLLKKKSLKTTVTIHDLAFKYFPQYYPKNDLRKLNALLSLAVKKS</sequence>
<dbReference type="SUPFAM" id="SSF53756">
    <property type="entry name" value="UDP-Glycosyltransferase/glycogen phosphorylase"/>
    <property type="match status" value="1"/>
</dbReference>
<feature type="non-terminal residue" evidence="1">
    <location>
        <position position="138"/>
    </location>
</feature>
<organism evidence="1">
    <name type="scientific">marine sediment metagenome</name>
    <dbReference type="NCBI Taxonomy" id="412755"/>
    <lineage>
        <taxon>unclassified sequences</taxon>
        <taxon>metagenomes</taxon>
        <taxon>ecological metagenomes</taxon>
    </lineage>
</organism>
<evidence type="ECO:0000313" key="1">
    <source>
        <dbReference type="EMBL" id="GAH06744.1"/>
    </source>
</evidence>
<reference evidence="1" key="1">
    <citation type="journal article" date="2014" name="Front. Microbiol.">
        <title>High frequency of phylogenetically diverse reductive dehalogenase-homologous genes in deep subseafloor sedimentary metagenomes.</title>
        <authorList>
            <person name="Kawai M."/>
            <person name="Futagami T."/>
            <person name="Toyoda A."/>
            <person name="Takaki Y."/>
            <person name="Nishi S."/>
            <person name="Hori S."/>
            <person name="Arai W."/>
            <person name="Tsubouchi T."/>
            <person name="Morono Y."/>
            <person name="Uchiyama I."/>
            <person name="Ito T."/>
            <person name="Fujiyama A."/>
            <person name="Inagaki F."/>
            <person name="Takami H."/>
        </authorList>
    </citation>
    <scope>NUCLEOTIDE SEQUENCE</scope>
    <source>
        <strain evidence="1">Expedition CK06-06</strain>
    </source>
</reference>
<gene>
    <name evidence="1" type="ORF">S01H4_59187</name>
</gene>
<protein>
    <recommendedName>
        <fullName evidence="2">Glycosyltransferase subfamily 4-like N-terminal domain-containing protein</fullName>
    </recommendedName>
</protein>
<accession>X1DP18</accession>